<dbReference type="PANTHER" id="PTHR22648">
    <property type="entry name" value="TRANSCRIPTION TERMINATION FACTOR NUSA"/>
    <property type="match status" value="1"/>
</dbReference>
<dbReference type="SUPFAM" id="SSF50249">
    <property type="entry name" value="Nucleic acid-binding proteins"/>
    <property type="match status" value="1"/>
</dbReference>
<dbReference type="PROSITE" id="PS50126">
    <property type="entry name" value="S1"/>
    <property type="match status" value="1"/>
</dbReference>
<dbReference type="InterPro" id="IPR015946">
    <property type="entry name" value="KH_dom-like_a/b"/>
</dbReference>
<feature type="compositionally biased region" description="Basic and acidic residues" evidence="8">
    <location>
        <begin position="366"/>
        <end position="396"/>
    </location>
</feature>
<dbReference type="RefSeq" id="WP_126580975.1">
    <property type="nucleotide sequence ID" value="NZ_BIFR01000001.1"/>
</dbReference>
<dbReference type="InterPro" id="IPR012340">
    <property type="entry name" value="NA-bd_OB-fold"/>
</dbReference>
<dbReference type="GO" id="GO:0005829">
    <property type="term" value="C:cytosol"/>
    <property type="evidence" value="ECO:0007669"/>
    <property type="project" value="TreeGrafter"/>
</dbReference>
<comment type="function">
    <text evidence="7">Participates in both transcription termination and antitermination.</text>
</comment>
<evidence type="ECO:0000256" key="7">
    <source>
        <dbReference type="HAMAP-Rule" id="MF_00945"/>
    </source>
</evidence>
<evidence type="ECO:0000256" key="6">
    <source>
        <dbReference type="ARBA" id="ARBA00023163"/>
    </source>
</evidence>
<keyword evidence="4 7" id="KW-0694">RNA-binding</keyword>
<dbReference type="Pfam" id="PF13184">
    <property type="entry name" value="KH_NusA_1st"/>
    <property type="match status" value="1"/>
</dbReference>
<dbReference type="SUPFAM" id="SSF54814">
    <property type="entry name" value="Prokaryotic type KH domain (KH-domain type II)"/>
    <property type="match status" value="2"/>
</dbReference>
<evidence type="ECO:0000259" key="9">
    <source>
        <dbReference type="PROSITE" id="PS50126"/>
    </source>
</evidence>
<dbReference type="InterPro" id="IPR010213">
    <property type="entry name" value="TF_NusA"/>
</dbReference>
<evidence type="ECO:0000313" key="11">
    <source>
        <dbReference type="Proteomes" id="UP000287352"/>
    </source>
</evidence>
<comment type="caution">
    <text evidence="10">The sequence shown here is derived from an EMBL/GenBank/DDBJ whole genome shotgun (WGS) entry which is preliminary data.</text>
</comment>
<accession>A0A402A384</accession>
<dbReference type="InterPro" id="IPR030842">
    <property type="entry name" value="TF_NusA_bacterial"/>
</dbReference>
<proteinExistence type="inferred from homology"/>
<reference evidence="11" key="1">
    <citation type="submission" date="2018-12" db="EMBL/GenBank/DDBJ databases">
        <title>Tengunoibacter tsumagoiensis gen. nov., sp. nov., Dictyobacter kobayashii sp. nov., D. alpinus sp. nov., and D. joshuensis sp. nov. and description of Dictyobacteraceae fam. nov. within the order Ktedonobacterales isolated from Tengu-no-mugimeshi.</title>
        <authorList>
            <person name="Wang C.M."/>
            <person name="Zheng Y."/>
            <person name="Sakai Y."/>
            <person name="Toyoda A."/>
            <person name="Minakuchi Y."/>
            <person name="Abe K."/>
            <person name="Yokota A."/>
            <person name="Yabe S."/>
        </authorList>
    </citation>
    <scope>NUCLEOTIDE SEQUENCE [LARGE SCALE GENOMIC DNA]</scope>
    <source>
        <strain evidence="11">Uno3</strain>
    </source>
</reference>
<dbReference type="InterPro" id="IPR036555">
    <property type="entry name" value="NusA_N_sf"/>
</dbReference>
<evidence type="ECO:0000256" key="3">
    <source>
        <dbReference type="ARBA" id="ARBA00022814"/>
    </source>
</evidence>
<dbReference type="AlphaFoldDB" id="A0A402A384"/>
<feature type="domain" description="S1 motif" evidence="9">
    <location>
        <begin position="133"/>
        <end position="204"/>
    </location>
</feature>
<gene>
    <name evidence="7 10" type="primary">nusA</name>
    <name evidence="10" type="ORF">KTT_33100</name>
</gene>
<dbReference type="GO" id="GO:0003700">
    <property type="term" value="F:DNA-binding transcription factor activity"/>
    <property type="evidence" value="ECO:0007669"/>
    <property type="project" value="InterPro"/>
</dbReference>
<dbReference type="InterPro" id="IPR058582">
    <property type="entry name" value="KH_NusA_2nd"/>
</dbReference>
<keyword evidence="2 7" id="KW-0963">Cytoplasm</keyword>
<sequence length="417" mass="46774">MKSEFQTAIAQLIAEKGLPREVVMETVATALLAAYRKSFGGGENVRIEVDKNGEVHVWASKRVVAQVYDANEEISLAEAQRLISNAALGQFIDVDSSFIFARIPTQTAKQVILQRIREAEHEHLYDQIKNWMGEIRRGRLTRKDPLRGWLIDFDLNQVDKVEGVMPFSEEVPTENYRAGAYMQALVFDVRRTQGRMVQIVVSRAHRDFVRRLFEAEVPEIYEGTVEIKGIAREPGSRSKVAVVARQEGLDPIGSCVGVRGSRISQIVSELNDEKIDIIQWSADPATYVANALSPVKPLRVELRESDHTAVVTVAEKQLSLAIGKDGQNARLAAKLTGWRVDVTKPVEGENYDVRPEEPAEPVNSYPRRERPSDRSGNSDRRGGNDRRGGSDRDRRGGGSSQRSGHRRHQSSYGYERD</sequence>
<dbReference type="Gene3D" id="3.30.1480.10">
    <property type="entry name" value="NusA, N-terminal domain"/>
    <property type="match status" value="1"/>
</dbReference>
<dbReference type="InterPro" id="IPR003029">
    <property type="entry name" value="S1_domain"/>
</dbReference>
<evidence type="ECO:0000256" key="1">
    <source>
        <dbReference type="ARBA" id="ARBA00022472"/>
    </source>
</evidence>
<dbReference type="InterPro" id="IPR009019">
    <property type="entry name" value="KH_sf_prok-type"/>
</dbReference>
<dbReference type="Proteomes" id="UP000287352">
    <property type="component" value="Unassembled WGS sequence"/>
</dbReference>
<dbReference type="CDD" id="cd22529">
    <property type="entry name" value="KH-II_NusA_rpt2"/>
    <property type="match status" value="1"/>
</dbReference>
<evidence type="ECO:0000313" key="10">
    <source>
        <dbReference type="EMBL" id="GCE13451.1"/>
    </source>
</evidence>
<dbReference type="PANTHER" id="PTHR22648:SF0">
    <property type="entry name" value="TRANSCRIPTION TERMINATION_ANTITERMINATION PROTEIN NUSA"/>
    <property type="match status" value="1"/>
</dbReference>
<comment type="similarity">
    <text evidence="7">Belongs to the NusA family.</text>
</comment>
<feature type="region of interest" description="Disordered" evidence="8">
    <location>
        <begin position="349"/>
        <end position="417"/>
    </location>
</feature>
<dbReference type="Gene3D" id="3.30.300.20">
    <property type="match status" value="2"/>
</dbReference>
<dbReference type="NCBIfam" id="TIGR01953">
    <property type="entry name" value="NusA"/>
    <property type="match status" value="1"/>
</dbReference>
<evidence type="ECO:0000256" key="2">
    <source>
        <dbReference type="ARBA" id="ARBA00022490"/>
    </source>
</evidence>
<dbReference type="Pfam" id="PF08529">
    <property type="entry name" value="NusA_N"/>
    <property type="match status" value="1"/>
</dbReference>
<keyword evidence="3 7" id="KW-0889">Transcription antitermination</keyword>
<protein>
    <recommendedName>
        <fullName evidence="7">Transcription termination/antitermination protein NusA</fullName>
    </recommendedName>
</protein>
<comment type="subcellular location">
    <subcellularLocation>
        <location evidence="7">Cytoplasm</location>
    </subcellularLocation>
</comment>
<dbReference type="EMBL" id="BIFR01000001">
    <property type="protein sequence ID" value="GCE13451.1"/>
    <property type="molecule type" value="Genomic_DNA"/>
</dbReference>
<organism evidence="10 11">
    <name type="scientific">Tengunoibacter tsumagoiensis</name>
    <dbReference type="NCBI Taxonomy" id="2014871"/>
    <lineage>
        <taxon>Bacteria</taxon>
        <taxon>Bacillati</taxon>
        <taxon>Chloroflexota</taxon>
        <taxon>Ktedonobacteria</taxon>
        <taxon>Ktedonobacterales</taxon>
        <taxon>Dictyobacteraceae</taxon>
        <taxon>Tengunoibacter</taxon>
    </lineage>
</organism>
<keyword evidence="6 7" id="KW-0804">Transcription</keyword>
<dbReference type="InterPro" id="IPR013735">
    <property type="entry name" value="TF_NusA_N"/>
</dbReference>
<keyword evidence="5 7" id="KW-0805">Transcription regulation</keyword>
<name>A0A402A384_9CHLR</name>
<dbReference type="OrthoDB" id="9807233at2"/>
<evidence type="ECO:0000256" key="5">
    <source>
        <dbReference type="ARBA" id="ARBA00023015"/>
    </source>
</evidence>
<dbReference type="GO" id="GO:0031564">
    <property type="term" value="P:transcription antitermination"/>
    <property type="evidence" value="ECO:0007669"/>
    <property type="project" value="UniProtKB-UniRule"/>
</dbReference>
<dbReference type="InterPro" id="IPR025249">
    <property type="entry name" value="TF_NusA_KH_1st"/>
</dbReference>
<evidence type="ECO:0000256" key="4">
    <source>
        <dbReference type="ARBA" id="ARBA00022884"/>
    </source>
</evidence>
<dbReference type="SUPFAM" id="SSF69705">
    <property type="entry name" value="Transcription factor NusA, N-terminal domain"/>
    <property type="match status" value="1"/>
</dbReference>
<keyword evidence="1 7" id="KW-0806">Transcription termination</keyword>
<dbReference type="Pfam" id="PF26594">
    <property type="entry name" value="KH_NusA_2nd"/>
    <property type="match status" value="1"/>
</dbReference>
<dbReference type="CDD" id="cd02134">
    <property type="entry name" value="KH-II_NusA_rpt1"/>
    <property type="match status" value="1"/>
</dbReference>
<dbReference type="FunFam" id="3.30.300.20:FF:000002">
    <property type="entry name" value="Transcription termination/antitermination protein NusA"/>
    <property type="match status" value="1"/>
</dbReference>
<dbReference type="HAMAP" id="MF_00945_B">
    <property type="entry name" value="NusA_B"/>
    <property type="match status" value="1"/>
</dbReference>
<dbReference type="FunFam" id="3.30.300.20:FF:000005">
    <property type="entry name" value="Transcription termination/antitermination protein NusA"/>
    <property type="match status" value="1"/>
</dbReference>
<comment type="subunit">
    <text evidence="7">Monomer. Binds directly to the core enzyme of the DNA-dependent RNA polymerase and to nascent RNA.</text>
</comment>
<dbReference type="GO" id="GO:0006353">
    <property type="term" value="P:DNA-templated transcription termination"/>
    <property type="evidence" value="ECO:0007669"/>
    <property type="project" value="UniProtKB-UniRule"/>
</dbReference>
<dbReference type="Gene3D" id="2.40.50.140">
    <property type="entry name" value="Nucleic acid-binding proteins"/>
    <property type="match status" value="1"/>
</dbReference>
<keyword evidence="11" id="KW-1185">Reference proteome</keyword>
<dbReference type="GO" id="GO:0003723">
    <property type="term" value="F:RNA binding"/>
    <property type="evidence" value="ECO:0007669"/>
    <property type="project" value="UniProtKB-UniRule"/>
</dbReference>
<evidence type="ECO:0000256" key="8">
    <source>
        <dbReference type="SAM" id="MobiDB-lite"/>
    </source>
</evidence>